<dbReference type="GO" id="GO:0016787">
    <property type="term" value="F:hydrolase activity"/>
    <property type="evidence" value="ECO:0007669"/>
    <property type="project" value="UniProtKB-KW"/>
</dbReference>
<gene>
    <name evidence="2" type="ORF">GEAM_1673</name>
</gene>
<name>A0A085GD95_EWIA3</name>
<keyword evidence="2" id="KW-0378">Hydrolase</keyword>
<accession>A0A085GD95</accession>
<dbReference type="PANTHER" id="PTHR35569:SF1">
    <property type="entry name" value="CYANAMIDE HYDRATASE DDI2-RELATED"/>
    <property type="match status" value="1"/>
</dbReference>
<evidence type="ECO:0000259" key="1">
    <source>
        <dbReference type="Pfam" id="PF01966"/>
    </source>
</evidence>
<evidence type="ECO:0000313" key="3">
    <source>
        <dbReference type="Proteomes" id="UP000028640"/>
    </source>
</evidence>
<dbReference type="InterPro" id="IPR003607">
    <property type="entry name" value="HD/PDEase_dom"/>
</dbReference>
<dbReference type="CDD" id="cd00077">
    <property type="entry name" value="HDc"/>
    <property type="match status" value="1"/>
</dbReference>
<dbReference type="FunFam" id="1.10.3210.10:FF:000032">
    <property type="entry name" value="HD domain-containing protein"/>
    <property type="match status" value="1"/>
</dbReference>
<protein>
    <submittedName>
        <fullName evidence="2">HD domain protein</fullName>
        <ecNumber evidence="2">3.1.4.-</ecNumber>
    </submittedName>
</protein>
<dbReference type="eggNOG" id="COG1418">
    <property type="taxonomic scope" value="Bacteria"/>
</dbReference>
<dbReference type="EC" id="3.1.4.-" evidence="2"/>
<dbReference type="Proteomes" id="UP000028640">
    <property type="component" value="Unassembled WGS sequence"/>
</dbReference>
<dbReference type="EMBL" id="JMPJ01000047">
    <property type="protein sequence ID" value="KFC81690.1"/>
    <property type="molecule type" value="Genomic_DNA"/>
</dbReference>
<reference evidence="2 3" key="1">
    <citation type="submission" date="2014-05" db="EMBL/GenBank/DDBJ databases">
        <title>ATOL: Assembling a taxonomically balanced genome-scale reconstruction of the evolutionary history of the Enterobacteriaceae.</title>
        <authorList>
            <person name="Plunkett G.III."/>
            <person name="Neeno-Eckwall E.C."/>
            <person name="Glasner J.D."/>
            <person name="Perna N.T."/>
        </authorList>
    </citation>
    <scope>NUCLEOTIDE SEQUENCE [LARGE SCALE GENOMIC DNA]</scope>
    <source>
        <strain evidence="2 3">ATCC 33852</strain>
    </source>
</reference>
<dbReference type="Gene3D" id="1.10.3210.10">
    <property type="entry name" value="Hypothetical protein af1432"/>
    <property type="match status" value="1"/>
</dbReference>
<proteinExistence type="predicted"/>
<evidence type="ECO:0000313" key="2">
    <source>
        <dbReference type="EMBL" id="KFC81690.1"/>
    </source>
</evidence>
<dbReference type="RefSeq" id="WP_034790471.1">
    <property type="nucleotide sequence ID" value="NZ_JMPJ01000047.1"/>
</dbReference>
<dbReference type="OrthoDB" id="8478129at2"/>
<dbReference type="PANTHER" id="PTHR35569">
    <property type="entry name" value="CYANAMIDE HYDRATASE DDI2-RELATED"/>
    <property type="match status" value="1"/>
</dbReference>
<dbReference type="SUPFAM" id="SSF109604">
    <property type="entry name" value="HD-domain/PDEase-like"/>
    <property type="match status" value="1"/>
</dbReference>
<dbReference type="InterPro" id="IPR006674">
    <property type="entry name" value="HD_domain"/>
</dbReference>
<dbReference type="GeneID" id="78380021"/>
<feature type="domain" description="HD" evidence="1">
    <location>
        <begin position="32"/>
        <end position="119"/>
    </location>
</feature>
<dbReference type="STRING" id="910964.GEAM_1673"/>
<comment type="caution">
    <text evidence="2">The sequence shown here is derived from an EMBL/GenBank/DDBJ whole genome shotgun (WGS) entry which is preliminary data.</text>
</comment>
<dbReference type="Pfam" id="PF01966">
    <property type="entry name" value="HD"/>
    <property type="match status" value="1"/>
</dbReference>
<sequence>MSLNINGIRIPDSKMAREATELVRDTESSLLFNHSSRVYYWAALAGQQRNLAVDQELLYIGCMFHDMGLTHEHCSCDKRFEVDGANTARDFMKQYGVSTQDIDKVWTAIALHTTPGIPEFMDPVIALVTAGVEMDVLGINYGGYEDKIREEVVAAFPRTAQFKEDIIQAFYDGIKHKQDTTFGNVKADVIADKEPNFVKGNFCQVIRASRWKA</sequence>
<dbReference type="AlphaFoldDB" id="A0A085GD95"/>
<keyword evidence="3" id="KW-1185">Reference proteome</keyword>
<organism evidence="2 3">
    <name type="scientific">Ewingella americana (strain ATCC 33852 / DSM 4580 / CCUG 14506 / JCM 5911 / LMG 7869 / NCTC 12157 / CDC 1468-78)</name>
    <dbReference type="NCBI Taxonomy" id="910964"/>
    <lineage>
        <taxon>Bacteria</taxon>
        <taxon>Pseudomonadati</taxon>
        <taxon>Pseudomonadota</taxon>
        <taxon>Gammaproteobacteria</taxon>
        <taxon>Enterobacterales</taxon>
        <taxon>Yersiniaceae</taxon>
        <taxon>Ewingella</taxon>
    </lineage>
</organism>